<protein>
    <submittedName>
        <fullName evidence="2">Uncharacterized protein</fullName>
    </submittedName>
</protein>
<dbReference type="PATRIC" id="fig|683150.5.peg.465"/>
<feature type="compositionally biased region" description="Basic and acidic residues" evidence="1">
    <location>
        <begin position="18"/>
        <end position="28"/>
    </location>
</feature>
<reference evidence="3" key="1">
    <citation type="journal article" date="2013" name="Genome Announc.">
        <title>Draft Genome Sequence of the 2-Chloro-4-Nitrophenol-Degrading Bacterium Arthrobacter sp. Strain SJCon.</title>
        <authorList>
            <person name="Vikram S."/>
            <person name="Kumar S."/>
            <person name="Vaidya B."/>
            <person name="Pinnaka A.K."/>
            <person name="Raghava G.P."/>
        </authorList>
    </citation>
    <scope>NUCLEOTIDE SEQUENCE [LARGE SCALE GENOMIC DNA]</scope>
    <source>
        <strain evidence="3">SJCon</strain>
    </source>
</reference>
<feature type="compositionally biased region" description="Basic and acidic residues" evidence="1">
    <location>
        <begin position="40"/>
        <end position="50"/>
    </location>
</feature>
<evidence type="ECO:0000313" key="2">
    <source>
        <dbReference type="EMBL" id="ELT45818.1"/>
    </source>
</evidence>
<gene>
    <name evidence="2" type="ORF">G205_02318</name>
</gene>
<keyword evidence="3" id="KW-1185">Reference proteome</keyword>
<comment type="caution">
    <text evidence="2">The sequence shown here is derived from an EMBL/GenBank/DDBJ whole genome shotgun (WGS) entry which is preliminary data.</text>
</comment>
<name>L8TR73_9MICC</name>
<proteinExistence type="predicted"/>
<dbReference type="AlphaFoldDB" id="L8TR73"/>
<accession>L8TR73</accession>
<organism evidence="2 3">
    <name type="scientific">Arthrobacter nitrophenolicus</name>
    <dbReference type="NCBI Taxonomy" id="683150"/>
    <lineage>
        <taxon>Bacteria</taxon>
        <taxon>Bacillati</taxon>
        <taxon>Actinomycetota</taxon>
        <taxon>Actinomycetes</taxon>
        <taxon>Micrococcales</taxon>
        <taxon>Micrococcaceae</taxon>
        <taxon>Arthrobacter</taxon>
    </lineage>
</organism>
<feature type="region of interest" description="Disordered" evidence="1">
    <location>
        <begin position="1"/>
        <end position="74"/>
    </location>
</feature>
<dbReference type="EMBL" id="AOFD01000004">
    <property type="protein sequence ID" value="ELT45818.1"/>
    <property type="molecule type" value="Genomic_DNA"/>
</dbReference>
<evidence type="ECO:0000256" key="1">
    <source>
        <dbReference type="SAM" id="MobiDB-lite"/>
    </source>
</evidence>
<dbReference type="Proteomes" id="UP000011189">
    <property type="component" value="Unassembled WGS sequence"/>
</dbReference>
<evidence type="ECO:0000313" key="3">
    <source>
        <dbReference type="Proteomes" id="UP000011189"/>
    </source>
</evidence>
<sequence>MAEATTDDSPPQDGSGAAEHHRGLRDFSVRGAQQDQSQHQGEDQAQRVESGESQAHELPGTAAEAVAEQGQFQP</sequence>